<dbReference type="Proteomes" id="UP000224080">
    <property type="component" value="Unassembled WGS sequence"/>
</dbReference>
<reference evidence="1 2" key="1">
    <citation type="submission" date="2017-10" db="EMBL/GenBank/DDBJ databases">
        <title>Comparative genomics in systemic dimorphic fungi from Ajellomycetaceae.</title>
        <authorList>
            <person name="Munoz J.F."/>
            <person name="Mcewen J.G."/>
            <person name="Clay O.K."/>
            <person name="Cuomo C.A."/>
        </authorList>
    </citation>
    <scope>NUCLEOTIDE SEQUENCE [LARGE SCALE GENOMIC DNA]</scope>
    <source>
        <strain evidence="1 2">UAMH130</strain>
    </source>
</reference>
<evidence type="ECO:0000313" key="2">
    <source>
        <dbReference type="Proteomes" id="UP000224080"/>
    </source>
</evidence>
<dbReference type="AlphaFoldDB" id="A0A2B7WEL5"/>
<comment type="caution">
    <text evidence="1">The sequence shown here is derived from an EMBL/GenBank/DDBJ whole genome shotgun (WGS) entry which is preliminary data.</text>
</comment>
<gene>
    <name evidence="1" type="ORF">GX51_08329</name>
</gene>
<accession>A0A2B7WEL5</accession>
<protein>
    <submittedName>
        <fullName evidence="1">Uncharacterized protein</fullName>
    </submittedName>
</protein>
<keyword evidence="2" id="KW-1185">Reference proteome</keyword>
<dbReference type="EMBL" id="PDNC01000323">
    <property type="protein sequence ID" value="PGG95014.1"/>
    <property type="molecule type" value="Genomic_DNA"/>
</dbReference>
<sequence>MSSTPPSSFPRWTYPWDHRVPSWLKTTPPYITTHTIADRIYVPPSGRNTFCQNAGSIIQRSYEMMTMIVFLVTALRNSYKLIVLLKSQNEALKELLNARQTSYPPSFDDSIPDGQQEIHNINQDIHETYRDSVIEHASCIDTFDPDLHRCNFHFHNYFVVRGQMEKGILRHIPPLPLFDEIWHASLEWVESLDGDDNVPYSFGLIKFQGGTRIRLDTSQPITEVKLQLTESTPTDEPDWSLVWQLVNHQRPLVDDIPIEDFELSHEEELRKVQIEYYNTA</sequence>
<evidence type="ECO:0000313" key="1">
    <source>
        <dbReference type="EMBL" id="PGG95014.1"/>
    </source>
</evidence>
<name>A0A2B7WEL5_9EURO</name>
<organism evidence="1 2">
    <name type="scientific">Blastomyces parvus</name>
    <dbReference type="NCBI Taxonomy" id="2060905"/>
    <lineage>
        <taxon>Eukaryota</taxon>
        <taxon>Fungi</taxon>
        <taxon>Dikarya</taxon>
        <taxon>Ascomycota</taxon>
        <taxon>Pezizomycotina</taxon>
        <taxon>Eurotiomycetes</taxon>
        <taxon>Eurotiomycetidae</taxon>
        <taxon>Onygenales</taxon>
        <taxon>Ajellomycetaceae</taxon>
        <taxon>Blastomyces</taxon>
    </lineage>
</organism>
<proteinExistence type="predicted"/>